<evidence type="ECO:0000313" key="11">
    <source>
        <dbReference type="Proteomes" id="UP001235343"/>
    </source>
</evidence>
<dbReference type="PANTHER" id="PTHR34982:SF1">
    <property type="entry name" value="FLAGELLAR ASSEMBLY PROTEIN FLIH"/>
    <property type="match status" value="1"/>
</dbReference>
<keyword evidence="10" id="KW-0282">Flagellum</keyword>
<evidence type="ECO:0000259" key="9">
    <source>
        <dbReference type="Pfam" id="PF02108"/>
    </source>
</evidence>
<dbReference type="Gene3D" id="1.20.1270.60">
    <property type="entry name" value="Arfaptin homology (AH) domain/BAR domain"/>
    <property type="match status" value="1"/>
</dbReference>
<keyword evidence="3" id="KW-0813">Transport</keyword>
<dbReference type="Proteomes" id="UP001235343">
    <property type="component" value="Unassembled WGS sequence"/>
</dbReference>
<organism evidence="10 11">
    <name type="scientific">Aquibacillus rhizosphaerae</name>
    <dbReference type="NCBI Taxonomy" id="3051431"/>
    <lineage>
        <taxon>Bacteria</taxon>
        <taxon>Bacillati</taxon>
        <taxon>Bacillota</taxon>
        <taxon>Bacilli</taxon>
        <taxon>Bacillales</taxon>
        <taxon>Bacillaceae</taxon>
        <taxon>Aquibacillus</taxon>
    </lineage>
</organism>
<dbReference type="NCBIfam" id="TIGR03825">
    <property type="entry name" value="FliH_bacil"/>
    <property type="match status" value="1"/>
</dbReference>
<dbReference type="InterPro" id="IPR018035">
    <property type="entry name" value="Flagellar_FliH/T3SS_HrpE"/>
</dbReference>
<dbReference type="InterPro" id="IPR022524">
    <property type="entry name" value="FliH_Bacilli"/>
</dbReference>
<keyword evidence="10" id="KW-0966">Cell projection</keyword>
<keyword evidence="4" id="KW-1005">Bacterial flagellum biogenesis</keyword>
<evidence type="ECO:0000256" key="3">
    <source>
        <dbReference type="ARBA" id="ARBA00022448"/>
    </source>
</evidence>
<dbReference type="InterPro" id="IPR051472">
    <property type="entry name" value="T3SS_Stator/FliH"/>
</dbReference>
<comment type="caution">
    <text evidence="10">The sequence shown here is derived from an EMBL/GenBank/DDBJ whole genome shotgun (WGS) entry which is preliminary data.</text>
</comment>
<protein>
    <recommendedName>
        <fullName evidence="7">Flagellar assembly protein FliH</fullName>
    </recommendedName>
</protein>
<keyword evidence="11" id="KW-1185">Reference proteome</keyword>
<comment type="similarity">
    <text evidence="2">Belongs to the FliH family.</text>
</comment>
<comment type="function">
    <text evidence="1">Needed for flagellar regrowth and assembly.</text>
</comment>
<sequence>MSSGYRYDEKPTSKVIGIKPVQINVHKSVEDNDNDASEQLLSIEKELNDALTQLEQTKLETTKLVNAAKEQIDKEKQIWETEKKQLIEDAQLSGYQDGFDSGSKESMDQYKQLVDHAKTIVDEAKTDYLRTIDQSEEEILKIGINVASKIIHTVIDEGDEFINIVRDVLKEVKEQASINIFSHPEDYQIILNHKQELLNIISSKAVLSIYPDSDLEKGSCIVETPFGKIDASVQSQLLELRNKLFHITEEFEREY</sequence>
<proteinExistence type="inferred from homology"/>
<evidence type="ECO:0000256" key="5">
    <source>
        <dbReference type="ARBA" id="ARBA00022927"/>
    </source>
</evidence>
<dbReference type="InterPro" id="IPR027267">
    <property type="entry name" value="AH/BAR_dom_sf"/>
</dbReference>
<evidence type="ECO:0000256" key="1">
    <source>
        <dbReference type="ARBA" id="ARBA00003041"/>
    </source>
</evidence>
<feature type="domain" description="Flagellar assembly protein FliH/Type III secretion system HrpE" evidence="9">
    <location>
        <begin position="113"/>
        <end position="237"/>
    </location>
</feature>
<keyword evidence="10" id="KW-0969">Cilium</keyword>
<gene>
    <name evidence="10" type="primary">fliH</name>
    <name evidence="10" type="ORF">QQS35_06270</name>
</gene>
<reference evidence="10 11" key="1">
    <citation type="submission" date="2023-06" db="EMBL/GenBank/DDBJ databases">
        <title>Aquibacillus rhizosphaerae LR5S19.</title>
        <authorList>
            <person name="Sun J.-Q."/>
        </authorList>
    </citation>
    <scope>NUCLEOTIDE SEQUENCE [LARGE SCALE GENOMIC DNA]</scope>
    <source>
        <strain evidence="10 11">LR5S19</strain>
    </source>
</reference>
<feature type="coiled-coil region" evidence="8">
    <location>
        <begin position="40"/>
        <end position="89"/>
    </location>
</feature>
<name>A0ABT7L2H3_9BACI</name>
<dbReference type="RefSeq" id="WP_285931059.1">
    <property type="nucleotide sequence ID" value="NZ_JASTZU010000021.1"/>
</dbReference>
<evidence type="ECO:0000256" key="8">
    <source>
        <dbReference type="SAM" id="Coils"/>
    </source>
</evidence>
<dbReference type="PANTHER" id="PTHR34982">
    <property type="entry name" value="YOP PROTEINS TRANSLOCATION PROTEIN L"/>
    <property type="match status" value="1"/>
</dbReference>
<evidence type="ECO:0000256" key="4">
    <source>
        <dbReference type="ARBA" id="ARBA00022795"/>
    </source>
</evidence>
<keyword evidence="8" id="KW-0175">Coiled coil</keyword>
<dbReference type="Pfam" id="PF02108">
    <property type="entry name" value="FliH"/>
    <property type="match status" value="1"/>
</dbReference>
<keyword evidence="6" id="KW-1006">Bacterial flagellum protein export</keyword>
<dbReference type="EMBL" id="JASTZU010000021">
    <property type="protein sequence ID" value="MDL4840061.1"/>
    <property type="molecule type" value="Genomic_DNA"/>
</dbReference>
<evidence type="ECO:0000256" key="7">
    <source>
        <dbReference type="NCBIfam" id="TIGR03825"/>
    </source>
</evidence>
<keyword evidence="5" id="KW-0653">Protein transport</keyword>
<evidence type="ECO:0000256" key="2">
    <source>
        <dbReference type="ARBA" id="ARBA00006602"/>
    </source>
</evidence>
<accession>A0ABT7L2H3</accession>
<evidence type="ECO:0000256" key="6">
    <source>
        <dbReference type="ARBA" id="ARBA00023225"/>
    </source>
</evidence>
<evidence type="ECO:0000313" key="10">
    <source>
        <dbReference type="EMBL" id="MDL4840061.1"/>
    </source>
</evidence>